<evidence type="ECO:0000256" key="5">
    <source>
        <dbReference type="ARBA" id="ARBA00022676"/>
    </source>
</evidence>
<sequence length="777" mass="90400">MQARKKYVLLGLCACCWLLFFYWGGGVQLRVLRLLTRHRGEVVRPWPNWTDRAFLPRYAHLDELQTDPGTAESPRQRRQAWTAIYKDSRCRMETCFDFSRCRRRGREGFRVYIYPSEKNEHISESYRKILTSIGESRYYTSDPREACLFVLGIDTLDRDQLSGQFVPNVDERIRGYPLWNEGRNHLIFNLYSGTWPNYTEDLGFNIGQAILAKASLNTEHFRPGFDVSIPLFSKDHPQKGGERGWLVRSTTPPRRKYLLMFKGKRYLTGIGSDTRNALHHIHNGKDIVSLTTCRHGKDWEKHKDARCDHDNLEYERKQSADQLTRSCCQSRSIRRAVPAPLLLLSRYRLNSWGFDYQELLHNSTFCLVPRGRRLGSFRFLESLQAACIPVLLSNGWELPFSDVIQWNQAVIEGDERLLLQVPSTVRAVGNERVLALRQRTQMLWEAYFSSVDKIVLTTLEIIKDRVFSHISRNRYMWNSLPGGLLVLPEYSTHLAHFPFYYLGLGVSPGQEFTAVIHAVSPLVSQSQPIMKLLQVVSKSKYCSQIIILWNSEKPPPSRSKWPPMPVPLTVTDGRRKTTSRFLPHVAIETEAVLSLDEDSVLLTSEVNFAFLVWRSFPERIVGYPPRSHFWDPLKRAWGYTSKWTNDYSIVLTGAAFYHRYYHYLFSHYLPQSLRTLVDRTSNCEDILMNFLVSAVTHLPPIKVAQRKQYKELPSPQGTKSVPWANPEHFNQRQECINTFASWFGYMPLVHSQFRLDPVLFKDQVSVLRKKYKDLERA</sequence>
<keyword evidence="10" id="KW-0735">Signal-anchor</keyword>
<dbReference type="Proteomes" id="UP000515150">
    <property type="component" value="Chromosome 11"/>
</dbReference>
<dbReference type="GO" id="GO:0005794">
    <property type="term" value="C:Golgi apparatus"/>
    <property type="evidence" value="ECO:0007669"/>
    <property type="project" value="UniProtKB-ARBA"/>
</dbReference>
<dbReference type="GO" id="GO:0050509">
    <property type="term" value="F:N-acetylglucosaminyl-proteoglycan 4-beta-glucuronosyltransferase activity"/>
    <property type="evidence" value="ECO:0007669"/>
    <property type="project" value="UniProtKB-EC"/>
</dbReference>
<keyword evidence="8" id="KW-0479">Metal-binding</keyword>
<dbReference type="InterPro" id="IPR029044">
    <property type="entry name" value="Nucleotide-diphossugar_trans"/>
</dbReference>
<dbReference type="RefSeq" id="XP_055368922.1">
    <property type="nucleotide sequence ID" value="XM_055512947.1"/>
</dbReference>
<dbReference type="GO" id="GO:0001503">
    <property type="term" value="P:ossification"/>
    <property type="evidence" value="ECO:0007669"/>
    <property type="project" value="UniProtKB-ARBA"/>
</dbReference>
<dbReference type="GeneID" id="114866303"/>
<protein>
    <submittedName>
        <fullName evidence="22 23">Exostosin-1c isoform X1</fullName>
    </submittedName>
</protein>
<dbReference type="Pfam" id="PF09258">
    <property type="entry name" value="Glyco_transf_64"/>
    <property type="match status" value="1"/>
</dbReference>
<dbReference type="RefSeq" id="XP_055368924.1">
    <property type="nucleotide sequence ID" value="XM_055512949.1"/>
</dbReference>
<dbReference type="Pfam" id="PF03016">
    <property type="entry name" value="Exostosin_GT47"/>
    <property type="match status" value="1"/>
</dbReference>
<evidence type="ECO:0000256" key="14">
    <source>
        <dbReference type="ARBA" id="ARBA00023180"/>
    </source>
</evidence>
<comment type="catalytic activity">
    <reaction evidence="17">
        <text>3-O-{[(1-&gt;4)-beta-D-GlcA-(1-&gt;4)-alpha-D-GlcNAc](n)-(1-&gt;4)-beta-D-GlcA-(1-&gt;3)-beta-D-Gal-(1-&gt;3)-beta-D-Gal-(1-&gt;4)-beta-D-Xyl}-L-seryl-[protein] + UDP-N-acetyl-alpha-D-glucosamine = 3-O-{alpha-D-GlcNAc-[(1-&gt;4)-beta-D-GlcA-(1-&gt;4)-alpha-D-GlcNAc](n)-(1-&gt;4)-beta-D-GlcA-(1-&gt;3)-beta-D-Gal-(1-&gt;3)-beta-D-Gal-(1-&gt;4)-beta-D-Xyl}-L-seryl-[protein] + UDP + H(+)</text>
        <dbReference type="Rhea" id="RHEA:16213"/>
        <dbReference type="Rhea" id="RHEA-COMP:12621"/>
        <dbReference type="Rhea" id="RHEA-COMP:12623"/>
        <dbReference type="ChEBI" id="CHEBI:15378"/>
        <dbReference type="ChEBI" id="CHEBI:57705"/>
        <dbReference type="ChEBI" id="CHEBI:58223"/>
        <dbReference type="ChEBI" id="CHEBI:132415"/>
        <dbReference type="ChEBI" id="CHEBI:132416"/>
        <dbReference type="EC" id="2.4.1.224"/>
    </reaction>
</comment>
<dbReference type="GO" id="GO:0050508">
    <property type="term" value="F:glucuronosyl-N-acetylglucosaminyl-proteoglycan 4-alpha-N-acetylglucosaminyltransferase activity"/>
    <property type="evidence" value="ECO:0007669"/>
    <property type="project" value="UniProtKB-EC"/>
</dbReference>
<evidence type="ECO:0000256" key="12">
    <source>
        <dbReference type="ARBA" id="ARBA00023136"/>
    </source>
</evidence>
<evidence type="ECO:0000256" key="17">
    <source>
        <dbReference type="ARBA" id="ARBA00052657"/>
    </source>
</evidence>
<feature type="domain" description="Glycosyl transferase 64" evidence="20">
    <location>
        <begin position="512"/>
        <end position="760"/>
    </location>
</feature>
<gene>
    <name evidence="22 23 24 25 26 27" type="primary">ext1c</name>
</gene>
<evidence type="ECO:0000256" key="1">
    <source>
        <dbReference type="ARBA" id="ARBA00001936"/>
    </source>
</evidence>
<dbReference type="CTD" id="497281"/>
<evidence type="ECO:0000256" key="6">
    <source>
        <dbReference type="ARBA" id="ARBA00022679"/>
    </source>
</evidence>
<comment type="cofactor">
    <cofactor evidence="1">
        <name>Mn(2+)</name>
        <dbReference type="ChEBI" id="CHEBI:29035"/>
    </cofactor>
</comment>
<evidence type="ECO:0000313" key="21">
    <source>
        <dbReference type="Proteomes" id="UP000515150"/>
    </source>
</evidence>
<keyword evidence="21" id="KW-1185">Reference proteome</keyword>
<keyword evidence="13" id="KW-1015">Disulfide bond</keyword>
<keyword evidence="6" id="KW-0808">Transferase</keyword>
<reference evidence="22 23" key="1">
    <citation type="submission" date="2025-04" db="UniProtKB">
        <authorList>
            <consortium name="RefSeq"/>
        </authorList>
    </citation>
    <scope>IDENTIFICATION</scope>
</reference>
<name>A0A9W2Y4M0_BETSP</name>
<evidence type="ECO:0000259" key="20">
    <source>
        <dbReference type="Pfam" id="PF09258"/>
    </source>
</evidence>
<dbReference type="InterPro" id="IPR015338">
    <property type="entry name" value="GT64_dom"/>
</dbReference>
<evidence type="ECO:0000313" key="23">
    <source>
        <dbReference type="RefSeq" id="XP_055368920.1"/>
    </source>
</evidence>
<dbReference type="InterPro" id="IPR040911">
    <property type="entry name" value="Exostosin_GT47"/>
</dbReference>
<evidence type="ECO:0000259" key="19">
    <source>
        <dbReference type="Pfam" id="PF03016"/>
    </source>
</evidence>
<comment type="pathway">
    <text evidence="3">Protein modification; protein glycosylation.</text>
</comment>
<dbReference type="Gene3D" id="3.90.550.10">
    <property type="entry name" value="Spore Coat Polysaccharide Biosynthesis Protein SpsA, Chain A"/>
    <property type="match status" value="1"/>
</dbReference>
<evidence type="ECO:0000256" key="10">
    <source>
        <dbReference type="ARBA" id="ARBA00022968"/>
    </source>
</evidence>
<keyword evidence="7" id="KW-0812">Transmembrane</keyword>
<evidence type="ECO:0000313" key="26">
    <source>
        <dbReference type="RefSeq" id="XP_055368923.1"/>
    </source>
</evidence>
<feature type="domain" description="Exostosin GT47" evidence="19">
    <location>
        <begin position="107"/>
        <end position="427"/>
    </location>
</feature>
<dbReference type="RefSeq" id="XP_055368921.1">
    <property type="nucleotide sequence ID" value="XM_055512946.1"/>
</dbReference>
<organism evidence="21 27">
    <name type="scientific">Betta splendens</name>
    <name type="common">Siamese fighting fish</name>
    <dbReference type="NCBI Taxonomy" id="158456"/>
    <lineage>
        <taxon>Eukaryota</taxon>
        <taxon>Metazoa</taxon>
        <taxon>Chordata</taxon>
        <taxon>Craniata</taxon>
        <taxon>Vertebrata</taxon>
        <taxon>Euteleostomi</taxon>
        <taxon>Actinopterygii</taxon>
        <taxon>Neopterygii</taxon>
        <taxon>Teleostei</taxon>
        <taxon>Neoteleostei</taxon>
        <taxon>Acanthomorphata</taxon>
        <taxon>Anabantaria</taxon>
        <taxon>Anabantiformes</taxon>
        <taxon>Anabantoidei</taxon>
        <taxon>Osphronemidae</taxon>
        <taxon>Betta</taxon>
    </lineage>
</organism>
<keyword evidence="14" id="KW-0325">Glycoprotein</keyword>
<dbReference type="PANTHER" id="PTHR48261">
    <property type="entry name" value="ACETYLGLUCOSAMINYLTRANSFERASE"/>
    <property type="match status" value="1"/>
</dbReference>
<evidence type="ECO:0000256" key="3">
    <source>
        <dbReference type="ARBA" id="ARBA00004922"/>
    </source>
</evidence>
<keyword evidence="11" id="KW-1133">Transmembrane helix</keyword>
<dbReference type="GO" id="GO:0005789">
    <property type="term" value="C:endoplasmic reticulum membrane"/>
    <property type="evidence" value="ECO:0007669"/>
    <property type="project" value="UniProtKB-SubCell"/>
</dbReference>
<comment type="subcellular location">
    <subcellularLocation>
        <location evidence="2">Endoplasmic reticulum membrane</location>
        <topology evidence="2">Single-pass type II membrane protein</topology>
    </subcellularLocation>
</comment>
<evidence type="ECO:0000256" key="16">
    <source>
        <dbReference type="ARBA" id="ARBA00050512"/>
    </source>
</evidence>
<dbReference type="AlphaFoldDB" id="A0A9W2Y4M0"/>
<evidence type="ECO:0000256" key="15">
    <source>
        <dbReference type="ARBA" id="ARBA00023211"/>
    </source>
</evidence>
<evidence type="ECO:0000256" key="4">
    <source>
        <dbReference type="ARBA" id="ARBA00010271"/>
    </source>
</evidence>
<comment type="similarity">
    <text evidence="4">Belongs to the glycosyltransferase 47 family.</text>
</comment>
<evidence type="ECO:0000313" key="25">
    <source>
        <dbReference type="RefSeq" id="XP_055368922.1"/>
    </source>
</evidence>
<keyword evidence="9" id="KW-0256">Endoplasmic reticulum</keyword>
<keyword evidence="15" id="KW-0464">Manganese</keyword>
<dbReference type="RefSeq" id="XP_055368919.1">
    <property type="nucleotide sequence ID" value="XM_055512944.1"/>
</dbReference>
<keyword evidence="12" id="KW-0472">Membrane</keyword>
<evidence type="ECO:0000256" key="7">
    <source>
        <dbReference type="ARBA" id="ARBA00022692"/>
    </source>
</evidence>
<keyword evidence="5" id="KW-0328">Glycosyltransferase</keyword>
<evidence type="ECO:0000313" key="24">
    <source>
        <dbReference type="RefSeq" id="XP_055368921.1"/>
    </source>
</evidence>
<proteinExistence type="inferred from homology"/>
<accession>A0A9W2Y4M0</accession>
<dbReference type="InterPro" id="IPR004263">
    <property type="entry name" value="Exostosin"/>
</dbReference>
<evidence type="ECO:0000313" key="27">
    <source>
        <dbReference type="RefSeq" id="XP_055368924.1"/>
    </source>
</evidence>
<evidence type="ECO:0000256" key="11">
    <source>
        <dbReference type="ARBA" id="ARBA00022989"/>
    </source>
</evidence>
<evidence type="ECO:0000256" key="13">
    <source>
        <dbReference type="ARBA" id="ARBA00023157"/>
    </source>
</evidence>
<evidence type="ECO:0000256" key="8">
    <source>
        <dbReference type="ARBA" id="ARBA00022723"/>
    </source>
</evidence>
<dbReference type="PANTHER" id="PTHR48261:SF3">
    <property type="entry name" value="EXOSTOSIN GLYCOSYLTRANSFERASE 1"/>
    <property type="match status" value="1"/>
</dbReference>
<dbReference type="OrthoDB" id="5954868at2759"/>
<dbReference type="GO" id="GO:0046872">
    <property type="term" value="F:metal ion binding"/>
    <property type="evidence" value="ECO:0007669"/>
    <property type="project" value="UniProtKB-KW"/>
</dbReference>
<dbReference type="SUPFAM" id="SSF53448">
    <property type="entry name" value="Nucleotide-diphospho-sugar transferases"/>
    <property type="match status" value="1"/>
</dbReference>
<dbReference type="RefSeq" id="XP_055368923.1">
    <property type="nucleotide sequence ID" value="XM_055512948.1"/>
</dbReference>
<comment type="function">
    <text evidence="18">Glycosyltransferase required for the biosynthesis of heparan-sulfate.</text>
</comment>
<dbReference type="RefSeq" id="XP_055368920.1">
    <property type="nucleotide sequence ID" value="XM_055512945.1"/>
</dbReference>
<dbReference type="GO" id="GO:0015012">
    <property type="term" value="P:heparan sulfate proteoglycan biosynthetic process"/>
    <property type="evidence" value="ECO:0007669"/>
    <property type="project" value="UniProtKB-ARBA"/>
</dbReference>
<evidence type="ECO:0000313" key="22">
    <source>
        <dbReference type="RefSeq" id="XP_055368919.1"/>
    </source>
</evidence>
<evidence type="ECO:0000256" key="9">
    <source>
        <dbReference type="ARBA" id="ARBA00022824"/>
    </source>
</evidence>
<evidence type="ECO:0000256" key="18">
    <source>
        <dbReference type="ARBA" id="ARBA00057959"/>
    </source>
</evidence>
<comment type="catalytic activity">
    <reaction evidence="16">
        <text>3-O-{alpha-D-GlcNAc-[(1-&gt;4)-beta-D-GlcA-(1-&gt;4)-alpha-D-GlcNAc](n)-(1-&gt;4)-beta-D-GlcA-(1-&gt;3)-beta-D-Gal-(1-&gt;3)-beta-D-Gal-(1-&gt;4)-beta-D-Xyl}-L-seryl-[protein] + UDP-alpha-D-glucuronate = 3-O-{[(1-&gt;4)-beta-D-GlcA-(1-&gt;4)-alpha-D-GlcNAc](n+1)-(1-&gt;4)-beta-D-GlcA-(1-&gt;3)-beta-D-Gal-(1-&gt;3)-beta-D-Gal-(1-&gt;4)-beta-D-Xyl}-L-seryl-[protein] + UDP + H(+)</text>
        <dbReference type="Rhea" id="RHEA:20908"/>
        <dbReference type="Rhea" id="RHEA-COMP:12623"/>
        <dbReference type="Rhea" id="RHEA-COMP:14295"/>
        <dbReference type="ChEBI" id="CHEBI:15378"/>
        <dbReference type="ChEBI" id="CHEBI:58052"/>
        <dbReference type="ChEBI" id="CHEBI:58223"/>
        <dbReference type="ChEBI" id="CHEBI:132415"/>
        <dbReference type="ChEBI" id="CHEBI:132416"/>
        <dbReference type="EC" id="2.4.1.225"/>
    </reaction>
</comment>
<evidence type="ECO:0000256" key="2">
    <source>
        <dbReference type="ARBA" id="ARBA00004648"/>
    </source>
</evidence>
<dbReference type="FunFam" id="3.90.550.10:FF:000034">
    <property type="entry name" value="Exostosin 1"/>
    <property type="match status" value="1"/>
</dbReference>